<name>A0A5J4LED1_9ACTN</name>
<dbReference type="GeneID" id="96755753"/>
<dbReference type="AlphaFoldDB" id="A0A5J4LED1"/>
<sequence length="57" mass="6549">MKTALSRLASRIASFLPRRRRRRYDHPDAHRAYGTDQYDGLYKHYTPSSSGGGKPLL</sequence>
<evidence type="ECO:0000313" key="2">
    <source>
        <dbReference type="EMBL" id="GES29870.1"/>
    </source>
</evidence>
<evidence type="ECO:0000313" key="3">
    <source>
        <dbReference type="Proteomes" id="UP000325598"/>
    </source>
</evidence>
<evidence type="ECO:0000256" key="1">
    <source>
        <dbReference type="SAM" id="MobiDB-lite"/>
    </source>
</evidence>
<dbReference type="EMBL" id="BLAG01000007">
    <property type="protein sequence ID" value="GES29870.1"/>
    <property type="molecule type" value="Genomic_DNA"/>
</dbReference>
<comment type="caution">
    <text evidence="2">The sequence shown here is derived from an EMBL/GenBank/DDBJ whole genome shotgun (WGS) entry which is preliminary data.</text>
</comment>
<gene>
    <name evidence="2" type="ORF">San01_23570</name>
</gene>
<feature type="region of interest" description="Disordered" evidence="1">
    <location>
        <begin position="19"/>
        <end position="57"/>
    </location>
</feature>
<reference evidence="2 3" key="1">
    <citation type="submission" date="2019-10" db="EMBL/GenBank/DDBJ databases">
        <title>Whole genome shotgun sequence of Streptomyces angustmyceticus NBRC 3934.</title>
        <authorList>
            <person name="Hosoyama A."/>
            <person name="Ichikawa N."/>
            <person name="Kimura A."/>
            <person name="Kitahashi Y."/>
            <person name="Komaki H."/>
            <person name="Uohara A."/>
        </authorList>
    </citation>
    <scope>NUCLEOTIDE SEQUENCE [LARGE SCALE GENOMIC DNA]</scope>
    <source>
        <strain evidence="2 3">NBRC 3934</strain>
    </source>
</reference>
<accession>A0A5J4LED1</accession>
<dbReference type="RefSeq" id="WP_158101167.1">
    <property type="nucleotide sequence ID" value="NZ_BLAG01000007.1"/>
</dbReference>
<organism evidence="2 3">
    <name type="scientific">Streptomyces angustmyceticus</name>
    <dbReference type="NCBI Taxonomy" id="285578"/>
    <lineage>
        <taxon>Bacteria</taxon>
        <taxon>Bacillati</taxon>
        <taxon>Actinomycetota</taxon>
        <taxon>Actinomycetes</taxon>
        <taxon>Kitasatosporales</taxon>
        <taxon>Streptomycetaceae</taxon>
        <taxon>Streptomyces</taxon>
    </lineage>
</organism>
<dbReference type="Proteomes" id="UP000325598">
    <property type="component" value="Unassembled WGS sequence"/>
</dbReference>
<proteinExistence type="predicted"/>
<protein>
    <submittedName>
        <fullName evidence="2">Uncharacterized protein</fullName>
    </submittedName>
</protein>
<keyword evidence="3" id="KW-1185">Reference proteome</keyword>